<dbReference type="SUPFAM" id="SSF52402">
    <property type="entry name" value="Adenine nucleotide alpha hydrolases-like"/>
    <property type="match status" value="2"/>
</dbReference>
<evidence type="ECO:0000256" key="1">
    <source>
        <dbReference type="ARBA" id="ARBA00008791"/>
    </source>
</evidence>
<comment type="similarity">
    <text evidence="1">Belongs to the universal stress protein A family.</text>
</comment>
<dbReference type="EMBL" id="CP032157">
    <property type="protein sequence ID" value="AXY78320.1"/>
    <property type="molecule type" value="Genomic_DNA"/>
</dbReference>
<dbReference type="AlphaFoldDB" id="A0A3B7MZ02"/>
<dbReference type="PANTHER" id="PTHR46268:SF6">
    <property type="entry name" value="UNIVERSAL STRESS PROTEIN UP12"/>
    <property type="match status" value="1"/>
</dbReference>
<evidence type="ECO:0000313" key="3">
    <source>
        <dbReference type="EMBL" id="AXY78320.1"/>
    </source>
</evidence>
<feature type="domain" description="UspA" evidence="2">
    <location>
        <begin position="40"/>
        <end position="181"/>
    </location>
</feature>
<keyword evidence="4" id="KW-1185">Reference proteome</keyword>
<dbReference type="Pfam" id="PF00582">
    <property type="entry name" value="Usp"/>
    <property type="match status" value="1"/>
</dbReference>
<protein>
    <recommendedName>
        <fullName evidence="2">UspA domain-containing protein</fullName>
    </recommendedName>
</protein>
<dbReference type="Proteomes" id="UP000263900">
    <property type="component" value="Chromosome"/>
</dbReference>
<dbReference type="Gene3D" id="3.40.50.620">
    <property type="entry name" value="HUPs"/>
    <property type="match status" value="2"/>
</dbReference>
<evidence type="ECO:0000313" key="4">
    <source>
        <dbReference type="Proteomes" id="UP000263900"/>
    </source>
</evidence>
<dbReference type="InterPro" id="IPR006016">
    <property type="entry name" value="UspA"/>
</dbReference>
<proteinExistence type="inferred from homology"/>
<evidence type="ECO:0000259" key="2">
    <source>
        <dbReference type="Pfam" id="PF00582"/>
    </source>
</evidence>
<dbReference type="PRINTS" id="PR01438">
    <property type="entry name" value="UNVRSLSTRESS"/>
</dbReference>
<accession>A0A3B7MZ02</accession>
<organism evidence="3 4">
    <name type="scientific">Paraflavitalea soli</name>
    <dbReference type="NCBI Taxonomy" id="2315862"/>
    <lineage>
        <taxon>Bacteria</taxon>
        <taxon>Pseudomonadati</taxon>
        <taxon>Bacteroidota</taxon>
        <taxon>Chitinophagia</taxon>
        <taxon>Chitinophagales</taxon>
        <taxon>Chitinophagaceae</taxon>
        <taxon>Paraflavitalea</taxon>
    </lineage>
</organism>
<dbReference type="InterPro" id="IPR006015">
    <property type="entry name" value="Universal_stress_UspA"/>
</dbReference>
<dbReference type="CDD" id="cd00293">
    <property type="entry name" value="USP-like"/>
    <property type="match status" value="1"/>
</dbReference>
<dbReference type="InterPro" id="IPR014729">
    <property type="entry name" value="Rossmann-like_a/b/a_fold"/>
</dbReference>
<sequence length="315" mass="35011">MRSQQQKGSKAVYFIKNHCRLTIAEIADIPVSFEKTDEHMKKFLVPTDFSDTSKNAAKFAAQAVAGVADAKIILYNVSDKVAAGSDGSLLTESDNDRNIILGNALLQLKEEIQPFAGGAAIDTVLEYGSSLVENMERYVRHYDIDMVIMGITGATRLEQIFIGSNTLDMVNTALVPVLIVPPDAAFRQIKNVVLASDLKDVAITTPVAPIKAVLDIFKPTLHIVNVDHEHYVAVTDEYKAEVAILESMLKEYKPEFFFIRQYDFLEAISQYTQDKNIDLIIIIPKTNSFLGGIFKTNHTKKLAYHSHVPIVAIHE</sequence>
<dbReference type="PANTHER" id="PTHR46268">
    <property type="entry name" value="STRESS RESPONSE PROTEIN NHAX"/>
    <property type="match status" value="1"/>
</dbReference>
<dbReference type="KEGG" id="pseg:D3H65_31915"/>
<name>A0A3B7MZ02_9BACT</name>
<dbReference type="OrthoDB" id="9788959at2"/>
<gene>
    <name evidence="3" type="ORF">D3H65_31915</name>
</gene>
<reference evidence="3 4" key="1">
    <citation type="submission" date="2018-09" db="EMBL/GenBank/DDBJ databases">
        <title>Genome sequencing of strain 6GH32-13.</title>
        <authorList>
            <person name="Weon H.-Y."/>
            <person name="Heo J."/>
            <person name="Kwon S.-W."/>
        </authorList>
    </citation>
    <scope>NUCLEOTIDE SEQUENCE [LARGE SCALE GENOMIC DNA]</scope>
    <source>
        <strain evidence="3 4">5GH32-13</strain>
    </source>
</reference>